<proteinExistence type="predicted"/>
<evidence type="ECO:0000256" key="1">
    <source>
        <dbReference type="SAM" id="MobiDB-lite"/>
    </source>
</evidence>
<feature type="region of interest" description="Disordered" evidence="1">
    <location>
        <begin position="184"/>
        <end position="240"/>
    </location>
</feature>
<dbReference type="InterPro" id="IPR057520">
    <property type="entry name" value="GRHL1/CP2_C"/>
</dbReference>
<feature type="region of interest" description="Disordered" evidence="1">
    <location>
        <begin position="1"/>
        <end position="26"/>
    </location>
</feature>
<dbReference type="Proteomes" id="UP000664203">
    <property type="component" value="Unassembled WGS sequence"/>
</dbReference>
<evidence type="ECO:0000259" key="2">
    <source>
        <dbReference type="Pfam" id="PF25416"/>
    </source>
</evidence>
<dbReference type="Pfam" id="PF25416">
    <property type="entry name" value="GRHL1_C"/>
    <property type="match status" value="1"/>
</dbReference>
<sequence length="379" mass="42009">MSQRRANERTSAEEVPQQPVADYWNNGPVPTWMGPLAYYNDGMEGQFRTGLSLAGDPGFSNQPRGPRSTVMEDTIFEMNQTGLSPMWRDPSPQYVDPRVGRPAMQARSPLPFQYVTEPPVVSTTSPASWETSAVDVHFRGRGPASSTARQTALYQSLLGQPGPGEAIGTATPVPVSQGYPVPQYPPYPPYPGPLTLPPAPLPGPTGYEAMQQDHPPAPLPGPTGYEAMQQDQPPPLQTASPAPVLIQLGASQNFLVNNRPARWIQVLDVDPSYQRARTPSPNRSPALSVYVRAPETEVHYWAVFLRDLTVQELIKRVVQKYGFSDDERDRVRIAVRVTEQGVRRLTDDDVRTLESEIAIDVKVTSLDLPSEEWQLELRY</sequence>
<accession>A0A8H3J9R3</accession>
<feature type="compositionally biased region" description="Pro residues" evidence="1">
    <location>
        <begin position="184"/>
        <end position="203"/>
    </location>
</feature>
<name>A0A8H3J9R3_9LECA</name>
<keyword evidence="4" id="KW-1185">Reference proteome</keyword>
<reference evidence="3" key="1">
    <citation type="submission" date="2021-03" db="EMBL/GenBank/DDBJ databases">
        <authorList>
            <person name="Tagirdzhanova G."/>
        </authorList>
    </citation>
    <scope>NUCLEOTIDE SEQUENCE</scope>
</reference>
<organism evidence="3 4">
    <name type="scientific">Alectoria fallacina</name>
    <dbReference type="NCBI Taxonomy" id="1903189"/>
    <lineage>
        <taxon>Eukaryota</taxon>
        <taxon>Fungi</taxon>
        <taxon>Dikarya</taxon>
        <taxon>Ascomycota</taxon>
        <taxon>Pezizomycotina</taxon>
        <taxon>Lecanoromycetes</taxon>
        <taxon>OSLEUM clade</taxon>
        <taxon>Lecanoromycetidae</taxon>
        <taxon>Lecanorales</taxon>
        <taxon>Lecanorineae</taxon>
        <taxon>Parmeliaceae</taxon>
        <taxon>Alectoria</taxon>
    </lineage>
</organism>
<dbReference type="OrthoDB" id="5364748at2759"/>
<protein>
    <recommendedName>
        <fullName evidence="2">GRHL1/CP2 C-terminal domain-containing protein</fullName>
    </recommendedName>
</protein>
<feature type="compositionally biased region" description="Basic and acidic residues" evidence="1">
    <location>
        <begin position="1"/>
        <end position="12"/>
    </location>
</feature>
<evidence type="ECO:0000313" key="3">
    <source>
        <dbReference type="EMBL" id="CAF9943215.1"/>
    </source>
</evidence>
<dbReference type="AlphaFoldDB" id="A0A8H3J9R3"/>
<comment type="caution">
    <text evidence="3">The sequence shown here is derived from an EMBL/GenBank/DDBJ whole genome shotgun (WGS) entry which is preliminary data.</text>
</comment>
<evidence type="ECO:0000313" key="4">
    <source>
        <dbReference type="Proteomes" id="UP000664203"/>
    </source>
</evidence>
<dbReference type="EMBL" id="CAJPDR010000926">
    <property type="protein sequence ID" value="CAF9943215.1"/>
    <property type="molecule type" value="Genomic_DNA"/>
</dbReference>
<feature type="domain" description="GRHL1/CP2 C-terminal" evidence="2">
    <location>
        <begin position="285"/>
        <end position="350"/>
    </location>
</feature>
<gene>
    <name evidence="3" type="ORF">ALECFALPRED_010847</name>
</gene>